<keyword evidence="1 6" id="KW-0285">Flavoprotein</keyword>
<keyword evidence="4 6" id="KW-0520">NAD</keyword>
<keyword evidence="9" id="KW-1185">Reference proteome</keyword>
<comment type="cofactor">
    <cofactor evidence="6">
        <name>FMN</name>
        <dbReference type="ChEBI" id="CHEBI:58210"/>
    </cofactor>
    <text evidence="6">Binds 1 FMN per subunit.</text>
</comment>
<feature type="binding site" evidence="6">
    <location>
        <begin position="16"/>
        <end position="18"/>
    </location>
    <ligand>
        <name>FMN</name>
        <dbReference type="ChEBI" id="CHEBI:58210"/>
    </ligand>
</feature>
<comment type="similarity">
    <text evidence="6">Belongs to the azoreductase type 1 family.</text>
</comment>
<dbReference type="EMBL" id="CP084930">
    <property type="protein sequence ID" value="USI71586.1"/>
    <property type="molecule type" value="Genomic_DNA"/>
</dbReference>
<comment type="caution">
    <text evidence="6">Lacks conserved residue(s) required for the propagation of feature annotation.</text>
</comment>
<reference evidence="8" key="1">
    <citation type="journal article" date="2022" name="Toxins">
        <title>Genomic Analysis of Sphingopyxis sp. USTB-05 for Biodegrading Cyanobacterial Hepatotoxins.</title>
        <authorList>
            <person name="Liu C."/>
            <person name="Xu Q."/>
            <person name="Zhao Z."/>
            <person name="Zhang H."/>
            <person name="Liu X."/>
            <person name="Yin C."/>
            <person name="Liu Y."/>
            <person name="Yan H."/>
        </authorList>
    </citation>
    <scope>NUCLEOTIDE SEQUENCE</scope>
    <source>
        <strain evidence="8">NBD5</strain>
    </source>
</reference>
<sequence>MTHILHVTCSPRGSGSYSTALSTAITERLGAAHLNATLNRRDLHAAPLAPLDAAFADDVVSRSPPNGRRSGALDGSAACIAELQAAEVVVIGTPMHNFTIPAALKLWIDLVVRAFHTFTPGPDGKAGLLIDRPVFVAVASGGTFAGAGANQPDFLTPYLTAALGCIGLHDLRFLLLQGTARRSTDALSCAIQDMMGKVSV</sequence>
<evidence type="ECO:0000256" key="2">
    <source>
        <dbReference type="ARBA" id="ARBA00022643"/>
    </source>
</evidence>
<evidence type="ECO:0000313" key="9">
    <source>
        <dbReference type="Proteomes" id="UP001056937"/>
    </source>
</evidence>
<comment type="function">
    <text evidence="6">Quinone reductase that provides resistance to thiol-specific stress caused by electrophilic quinones.</text>
</comment>
<dbReference type="Proteomes" id="UP001056937">
    <property type="component" value="Chromosome 1"/>
</dbReference>
<protein>
    <recommendedName>
        <fullName evidence="6">FMN dependent NADH:quinone oxidoreductase</fullName>
        <ecNumber evidence="6">1.6.5.-</ecNumber>
    </recommendedName>
    <alternativeName>
        <fullName evidence="6">Azo-dye reductase</fullName>
    </alternativeName>
    <alternativeName>
        <fullName evidence="6">FMN-dependent NADH-azo compound oxidoreductase</fullName>
    </alternativeName>
    <alternativeName>
        <fullName evidence="6">FMN-dependent NADH-azoreductase</fullName>
        <ecNumber evidence="6">1.7.1.17</ecNumber>
    </alternativeName>
</protein>
<dbReference type="RefSeq" id="WP_252165399.1">
    <property type="nucleotide sequence ID" value="NZ_CP084930.1"/>
</dbReference>
<dbReference type="InterPro" id="IPR029039">
    <property type="entry name" value="Flavoprotein-like_sf"/>
</dbReference>
<evidence type="ECO:0000313" key="8">
    <source>
        <dbReference type="EMBL" id="USI71586.1"/>
    </source>
</evidence>
<dbReference type="InterPro" id="IPR023048">
    <property type="entry name" value="NADH:quinone_OxRdtase_FMN_depd"/>
</dbReference>
<keyword evidence="2 6" id="KW-0288">FMN</keyword>
<comment type="function">
    <text evidence="6">Also exhibits azoreductase activity. Catalyzes the reductive cleavage of the azo bond in aromatic azo compounds to the corresponding amines.</text>
</comment>
<keyword evidence="3 6" id="KW-0560">Oxidoreductase</keyword>
<dbReference type="InterPro" id="IPR050104">
    <property type="entry name" value="FMN-dep_NADH:Q_OxRdtase_AzoR1"/>
</dbReference>
<dbReference type="HAMAP" id="MF_01216">
    <property type="entry name" value="Azoreductase_type1"/>
    <property type="match status" value="1"/>
</dbReference>
<dbReference type="InterPro" id="IPR003680">
    <property type="entry name" value="Flavodoxin_fold"/>
</dbReference>
<evidence type="ECO:0000256" key="3">
    <source>
        <dbReference type="ARBA" id="ARBA00023002"/>
    </source>
</evidence>
<accession>A0ABY4X3W8</accession>
<name>A0ABY4X3W8_9SPHN</name>
<comment type="catalytic activity">
    <reaction evidence="5">
        <text>N,N-dimethyl-1,4-phenylenediamine + anthranilate + 2 NAD(+) = 2-(4-dimethylaminophenyl)diazenylbenzoate + 2 NADH + 2 H(+)</text>
        <dbReference type="Rhea" id="RHEA:55872"/>
        <dbReference type="ChEBI" id="CHEBI:15378"/>
        <dbReference type="ChEBI" id="CHEBI:15783"/>
        <dbReference type="ChEBI" id="CHEBI:16567"/>
        <dbReference type="ChEBI" id="CHEBI:57540"/>
        <dbReference type="ChEBI" id="CHEBI:57945"/>
        <dbReference type="ChEBI" id="CHEBI:71579"/>
        <dbReference type="EC" id="1.7.1.17"/>
    </reaction>
    <physiologicalReaction direction="right-to-left" evidence="5">
        <dbReference type="Rhea" id="RHEA:55874"/>
    </physiologicalReaction>
</comment>
<evidence type="ECO:0000259" key="7">
    <source>
        <dbReference type="Pfam" id="PF02525"/>
    </source>
</evidence>
<comment type="subunit">
    <text evidence="6">Homodimer.</text>
</comment>
<proteinExistence type="inferred from homology"/>
<dbReference type="EC" id="1.7.1.17" evidence="6"/>
<dbReference type="Pfam" id="PF02525">
    <property type="entry name" value="Flavodoxin_2"/>
    <property type="match status" value="1"/>
</dbReference>
<evidence type="ECO:0000256" key="6">
    <source>
        <dbReference type="HAMAP-Rule" id="MF_01216"/>
    </source>
</evidence>
<feature type="domain" description="Flavodoxin-like fold" evidence="7">
    <location>
        <begin position="3"/>
        <end position="191"/>
    </location>
</feature>
<evidence type="ECO:0000256" key="4">
    <source>
        <dbReference type="ARBA" id="ARBA00023027"/>
    </source>
</evidence>
<comment type="catalytic activity">
    <reaction evidence="6">
        <text>2 a quinone + NADH + H(+) = 2 a 1,4-benzosemiquinone + NAD(+)</text>
        <dbReference type="Rhea" id="RHEA:65952"/>
        <dbReference type="ChEBI" id="CHEBI:15378"/>
        <dbReference type="ChEBI" id="CHEBI:57540"/>
        <dbReference type="ChEBI" id="CHEBI:57945"/>
        <dbReference type="ChEBI" id="CHEBI:132124"/>
        <dbReference type="ChEBI" id="CHEBI:134225"/>
    </reaction>
</comment>
<dbReference type="PANTHER" id="PTHR43741:SF4">
    <property type="entry name" value="FMN-DEPENDENT NADH:QUINONE OXIDOREDUCTASE"/>
    <property type="match status" value="1"/>
</dbReference>
<dbReference type="SUPFAM" id="SSF52218">
    <property type="entry name" value="Flavoproteins"/>
    <property type="match status" value="1"/>
</dbReference>
<gene>
    <name evidence="6" type="primary">azoR</name>
    <name evidence="8" type="ORF">LHA26_09575</name>
</gene>
<evidence type="ECO:0000256" key="1">
    <source>
        <dbReference type="ARBA" id="ARBA00022630"/>
    </source>
</evidence>
<dbReference type="EC" id="1.6.5.-" evidence="6"/>
<feature type="binding site" evidence="6">
    <location>
        <position position="10"/>
    </location>
    <ligand>
        <name>FMN</name>
        <dbReference type="ChEBI" id="CHEBI:58210"/>
    </ligand>
</feature>
<organism evidence="8 9">
    <name type="scientific">Sphingomonas morindae</name>
    <dbReference type="NCBI Taxonomy" id="1541170"/>
    <lineage>
        <taxon>Bacteria</taxon>
        <taxon>Pseudomonadati</taxon>
        <taxon>Pseudomonadota</taxon>
        <taxon>Alphaproteobacteria</taxon>
        <taxon>Sphingomonadales</taxon>
        <taxon>Sphingomonadaceae</taxon>
        <taxon>Sphingomonas</taxon>
    </lineage>
</organism>
<dbReference type="Gene3D" id="3.40.50.360">
    <property type="match status" value="1"/>
</dbReference>
<dbReference type="PANTHER" id="PTHR43741">
    <property type="entry name" value="FMN-DEPENDENT NADH-AZOREDUCTASE 1"/>
    <property type="match status" value="1"/>
</dbReference>
<evidence type="ECO:0000256" key="5">
    <source>
        <dbReference type="ARBA" id="ARBA00048542"/>
    </source>
</evidence>